<dbReference type="InterPro" id="IPR051311">
    <property type="entry name" value="DedA_domain"/>
</dbReference>
<dbReference type="PANTHER" id="PTHR42709:SF6">
    <property type="entry name" value="UNDECAPRENYL PHOSPHATE TRANSPORTER A"/>
    <property type="match status" value="1"/>
</dbReference>
<keyword evidence="5 6" id="KW-0472">Membrane</keyword>
<evidence type="ECO:0000256" key="1">
    <source>
        <dbReference type="ARBA" id="ARBA00004651"/>
    </source>
</evidence>
<keyword evidence="3 6" id="KW-0812">Transmembrane</keyword>
<evidence type="ECO:0000313" key="8">
    <source>
        <dbReference type="EMBL" id="ABP72488.1"/>
    </source>
</evidence>
<evidence type="ECO:0000256" key="4">
    <source>
        <dbReference type="ARBA" id="ARBA00022989"/>
    </source>
</evidence>
<comment type="subcellular location">
    <subcellularLocation>
        <location evidence="1">Cell membrane</location>
        <topology evidence="1">Multi-pass membrane protein</topology>
    </subcellularLocation>
</comment>
<keyword evidence="4 6" id="KW-1133">Transmembrane helix</keyword>
<dbReference type="InterPro" id="IPR032816">
    <property type="entry name" value="VTT_dom"/>
</dbReference>
<dbReference type="PANTHER" id="PTHR42709">
    <property type="entry name" value="ALKALINE PHOSPHATASE LIKE PROTEIN"/>
    <property type="match status" value="1"/>
</dbReference>
<evidence type="ECO:0000256" key="5">
    <source>
        <dbReference type="ARBA" id="ARBA00023136"/>
    </source>
</evidence>
<proteinExistence type="predicted"/>
<name>A4WYM4_CERS5</name>
<evidence type="ECO:0000256" key="2">
    <source>
        <dbReference type="ARBA" id="ARBA00022475"/>
    </source>
</evidence>
<dbReference type="BioCyc" id="RSPH349102:G1G8M-3723-MONOMER"/>
<feature type="transmembrane region" description="Helical" evidence="6">
    <location>
        <begin position="50"/>
        <end position="71"/>
    </location>
</feature>
<gene>
    <name evidence="8" type="ordered locus">Rsph17025_3619</name>
</gene>
<evidence type="ECO:0000256" key="3">
    <source>
        <dbReference type="ARBA" id="ARBA00022692"/>
    </source>
</evidence>
<dbReference type="HOGENOM" id="CLU_1426776_0_0_5"/>
<keyword evidence="2" id="KW-1003">Cell membrane</keyword>
<evidence type="ECO:0000256" key="6">
    <source>
        <dbReference type="SAM" id="Phobius"/>
    </source>
</evidence>
<dbReference type="KEGG" id="rsq:Rsph17025_3619"/>
<organism evidence="8">
    <name type="scientific">Cereibacter sphaeroides (strain ATCC 17025 / ATH 2.4.3)</name>
    <name type="common">Rhodobacter sphaeroides</name>
    <dbReference type="NCBI Taxonomy" id="349102"/>
    <lineage>
        <taxon>Bacteria</taxon>
        <taxon>Pseudomonadati</taxon>
        <taxon>Pseudomonadota</taxon>
        <taxon>Alphaproteobacteria</taxon>
        <taxon>Rhodobacterales</taxon>
        <taxon>Paracoccaceae</taxon>
        <taxon>Cereibacter</taxon>
    </lineage>
</organism>
<dbReference type="AlphaFoldDB" id="A4WYM4"/>
<sequence>MGGRKVIAQETVATLLAVHGLALIAPLALVEGPIVTVIAAWLAQRGVLDLTAVTLTVILADLVGDALLYAVGRRGGRPALSLLRVREAQIEDLAVGLRARAPAVLIGAKLTHAAGAAVLLAAGAARVPFGLFMACNAAATLPKSLFFVSLGWWFGATHARMGSWIAAGALTLTTLLVLLVLLYRRRSCS</sequence>
<reference evidence="8" key="1">
    <citation type="submission" date="2007-04" db="EMBL/GenBank/DDBJ databases">
        <title>Complete sequence of plasmid pRSPA01 of Rhodobacter sphaeroides ATCC 17025.</title>
        <authorList>
            <consortium name="US DOE Joint Genome Institute"/>
            <person name="Copeland A."/>
            <person name="Lucas S."/>
            <person name="Lapidus A."/>
            <person name="Barry K."/>
            <person name="Detter J.C."/>
            <person name="Glavina del Rio T."/>
            <person name="Hammon N."/>
            <person name="Israni S."/>
            <person name="Dalin E."/>
            <person name="Tice H."/>
            <person name="Pitluck S."/>
            <person name="Chertkov O."/>
            <person name="Brettin T."/>
            <person name="Bruce D."/>
            <person name="Han C."/>
            <person name="Schmutz J."/>
            <person name="Larimer F."/>
            <person name="Land M."/>
            <person name="Hauser L."/>
            <person name="Kyrpides N."/>
            <person name="Kim E."/>
            <person name="Richardson P."/>
            <person name="Mackenzie C."/>
            <person name="Choudhary M."/>
            <person name="Donohue T.J."/>
            <person name="Kaplan S."/>
        </authorList>
    </citation>
    <scope>NUCLEOTIDE SEQUENCE [LARGE SCALE GENOMIC DNA]</scope>
    <source>
        <strain evidence="8">ATCC 17025</strain>
        <plasmid evidence="8">pRSPA01</plasmid>
    </source>
</reference>
<keyword evidence="8" id="KW-0614">Plasmid</keyword>
<feature type="transmembrane region" description="Helical" evidence="6">
    <location>
        <begin position="12"/>
        <end position="30"/>
    </location>
</feature>
<dbReference type="EMBL" id="CP000662">
    <property type="protein sequence ID" value="ABP72488.1"/>
    <property type="molecule type" value="Genomic_DNA"/>
</dbReference>
<dbReference type="GO" id="GO:0005886">
    <property type="term" value="C:plasma membrane"/>
    <property type="evidence" value="ECO:0007669"/>
    <property type="project" value="UniProtKB-SubCell"/>
</dbReference>
<feature type="domain" description="VTT" evidence="7">
    <location>
        <begin position="48"/>
        <end position="152"/>
    </location>
</feature>
<protein>
    <recommendedName>
        <fullName evidence="7">VTT domain-containing protein</fullName>
    </recommendedName>
</protein>
<dbReference type="Pfam" id="PF09335">
    <property type="entry name" value="VTT_dom"/>
    <property type="match status" value="1"/>
</dbReference>
<geneLocation type="plasmid" evidence="8">
    <name>pRSPA01</name>
</geneLocation>
<feature type="transmembrane region" description="Helical" evidence="6">
    <location>
        <begin position="129"/>
        <end position="155"/>
    </location>
</feature>
<evidence type="ECO:0000259" key="7">
    <source>
        <dbReference type="Pfam" id="PF09335"/>
    </source>
</evidence>
<accession>A4WYM4</accession>
<feature type="transmembrane region" description="Helical" evidence="6">
    <location>
        <begin position="161"/>
        <end position="183"/>
    </location>
</feature>